<dbReference type="Proteomes" id="UP001652661">
    <property type="component" value="Chromosome 3R"/>
</dbReference>
<gene>
    <name evidence="4" type="primary">LOC138928768</name>
</gene>
<accession>A0ABM4GIJ8</accession>
<evidence type="ECO:0000256" key="1">
    <source>
        <dbReference type="SAM" id="MobiDB-lite"/>
    </source>
</evidence>
<name>A0ABM4GIJ8_DROKI</name>
<sequence>MKYFNLLLSLCLAFMLCTSWVSAFSSLAPPDPTPPVGTTPGDDAGTGFPGPPQASPTEAMPIVSTEYPMYGV</sequence>
<dbReference type="RefSeq" id="XP_070142550.1">
    <property type="nucleotide sequence ID" value="XM_070286449.1"/>
</dbReference>
<feature type="signal peptide" evidence="2">
    <location>
        <begin position="1"/>
        <end position="23"/>
    </location>
</feature>
<protein>
    <submittedName>
        <fullName evidence="4">Uncharacterized protein</fullName>
    </submittedName>
</protein>
<evidence type="ECO:0000313" key="3">
    <source>
        <dbReference type="Proteomes" id="UP001652661"/>
    </source>
</evidence>
<dbReference type="GeneID" id="138928768"/>
<reference evidence="4" key="1">
    <citation type="submission" date="2025-08" db="UniProtKB">
        <authorList>
            <consortium name="RefSeq"/>
        </authorList>
    </citation>
    <scope>IDENTIFICATION</scope>
    <source>
        <strain evidence="4">14028-0561.14</strain>
        <tissue evidence="4">Whole fly</tissue>
    </source>
</reference>
<feature type="region of interest" description="Disordered" evidence="1">
    <location>
        <begin position="27"/>
        <end position="72"/>
    </location>
</feature>
<keyword evidence="3" id="KW-1185">Reference proteome</keyword>
<feature type="chain" id="PRO_5045906233" evidence="2">
    <location>
        <begin position="24"/>
        <end position="72"/>
    </location>
</feature>
<keyword evidence="2" id="KW-0732">Signal</keyword>
<proteinExistence type="predicted"/>
<organism evidence="3 4">
    <name type="scientific">Drosophila kikkawai</name>
    <name type="common">Fruit fly</name>
    <dbReference type="NCBI Taxonomy" id="30033"/>
    <lineage>
        <taxon>Eukaryota</taxon>
        <taxon>Metazoa</taxon>
        <taxon>Ecdysozoa</taxon>
        <taxon>Arthropoda</taxon>
        <taxon>Hexapoda</taxon>
        <taxon>Insecta</taxon>
        <taxon>Pterygota</taxon>
        <taxon>Neoptera</taxon>
        <taxon>Endopterygota</taxon>
        <taxon>Diptera</taxon>
        <taxon>Brachycera</taxon>
        <taxon>Muscomorpha</taxon>
        <taxon>Ephydroidea</taxon>
        <taxon>Drosophilidae</taxon>
        <taxon>Drosophila</taxon>
        <taxon>Sophophora</taxon>
    </lineage>
</organism>
<evidence type="ECO:0000313" key="4">
    <source>
        <dbReference type="RefSeq" id="XP_070142550.1"/>
    </source>
</evidence>
<evidence type="ECO:0000256" key="2">
    <source>
        <dbReference type="SAM" id="SignalP"/>
    </source>
</evidence>